<feature type="domain" description="START" evidence="13">
    <location>
        <begin position="18"/>
        <end position="216"/>
    </location>
</feature>
<organism evidence="14 15">
    <name type="scientific">Euroglyphus maynei</name>
    <name type="common">Mayne's house dust mite</name>
    <dbReference type="NCBI Taxonomy" id="6958"/>
    <lineage>
        <taxon>Eukaryota</taxon>
        <taxon>Metazoa</taxon>
        <taxon>Ecdysozoa</taxon>
        <taxon>Arthropoda</taxon>
        <taxon>Chelicerata</taxon>
        <taxon>Arachnida</taxon>
        <taxon>Acari</taxon>
        <taxon>Acariformes</taxon>
        <taxon>Sarcoptiformes</taxon>
        <taxon>Astigmata</taxon>
        <taxon>Psoroptidia</taxon>
        <taxon>Analgoidea</taxon>
        <taxon>Pyroglyphidae</taxon>
        <taxon>Pyroglyphinae</taxon>
        <taxon>Euroglyphus</taxon>
    </lineage>
</organism>
<evidence type="ECO:0000256" key="5">
    <source>
        <dbReference type="ARBA" id="ARBA00022990"/>
    </source>
</evidence>
<feature type="compositionally biased region" description="Acidic residues" evidence="12">
    <location>
        <begin position="230"/>
        <end position="248"/>
    </location>
</feature>
<dbReference type="AlphaFoldDB" id="A0A1Y3BFG7"/>
<dbReference type="PANTHER" id="PTHR19308">
    <property type="entry name" value="PHOSPHATIDYLCHOLINE TRANSFER PROTEIN"/>
    <property type="match status" value="1"/>
</dbReference>
<evidence type="ECO:0000256" key="3">
    <source>
        <dbReference type="ARBA" id="ARBA00022490"/>
    </source>
</evidence>
<evidence type="ECO:0000256" key="12">
    <source>
        <dbReference type="SAM" id="MobiDB-lite"/>
    </source>
</evidence>
<evidence type="ECO:0000256" key="9">
    <source>
        <dbReference type="ARBA" id="ARBA00069061"/>
    </source>
</evidence>
<evidence type="ECO:0000256" key="7">
    <source>
        <dbReference type="ARBA" id="ARBA00023121"/>
    </source>
</evidence>
<feature type="region of interest" description="Disordered" evidence="12">
    <location>
        <begin position="228"/>
        <end position="270"/>
    </location>
</feature>
<evidence type="ECO:0000259" key="13">
    <source>
        <dbReference type="PROSITE" id="PS50848"/>
    </source>
</evidence>
<accession>A0A1Y3BFG7</accession>
<evidence type="ECO:0000256" key="6">
    <source>
        <dbReference type="ARBA" id="ARBA00023055"/>
    </source>
</evidence>
<evidence type="ECO:0000256" key="2">
    <source>
        <dbReference type="ARBA" id="ARBA00022448"/>
    </source>
</evidence>
<keyword evidence="5" id="KW-0007">Acetylation</keyword>
<dbReference type="GO" id="GO:0006869">
    <property type="term" value="P:lipid transport"/>
    <property type="evidence" value="ECO:0007669"/>
    <property type="project" value="UniProtKB-KW"/>
</dbReference>
<dbReference type="InterPro" id="IPR051213">
    <property type="entry name" value="START_lipid_transfer"/>
</dbReference>
<keyword evidence="4" id="KW-0597">Phosphoprotein</keyword>
<dbReference type="SUPFAM" id="SSF55961">
    <property type="entry name" value="Bet v1-like"/>
    <property type="match status" value="1"/>
</dbReference>
<dbReference type="InterPro" id="IPR023393">
    <property type="entry name" value="START-like_dom_sf"/>
</dbReference>
<comment type="caution">
    <text evidence="14">The sequence shown here is derived from an EMBL/GenBank/DDBJ whole genome shotgun (WGS) entry which is preliminary data.</text>
</comment>
<gene>
    <name evidence="14" type="ORF">BLA29_003564</name>
</gene>
<dbReference type="Proteomes" id="UP000194236">
    <property type="component" value="Unassembled WGS sequence"/>
</dbReference>
<dbReference type="GO" id="GO:0005829">
    <property type="term" value="C:cytosol"/>
    <property type="evidence" value="ECO:0007669"/>
    <property type="project" value="UniProtKB-ARBA"/>
</dbReference>
<dbReference type="GO" id="GO:0008289">
    <property type="term" value="F:lipid binding"/>
    <property type="evidence" value="ECO:0007669"/>
    <property type="project" value="UniProtKB-KW"/>
</dbReference>
<keyword evidence="6" id="KW-0445">Lipid transport</keyword>
<comment type="subunit">
    <text evidence="8">Interacts with ACOT13/THEM2.</text>
</comment>
<dbReference type="InterPro" id="IPR002913">
    <property type="entry name" value="START_lipid-bd_dom"/>
</dbReference>
<keyword evidence="3" id="KW-0963">Cytoplasm</keyword>
<proteinExistence type="predicted"/>
<evidence type="ECO:0000256" key="4">
    <source>
        <dbReference type="ARBA" id="ARBA00022553"/>
    </source>
</evidence>
<keyword evidence="7" id="KW-0446">Lipid-binding</keyword>
<evidence type="ECO:0000256" key="8">
    <source>
        <dbReference type="ARBA" id="ARBA00063535"/>
    </source>
</evidence>
<dbReference type="Pfam" id="PF01852">
    <property type="entry name" value="START"/>
    <property type="match status" value="1"/>
</dbReference>
<dbReference type="FunFam" id="3.30.530.20:FF:000017">
    <property type="entry name" value="Phosphatidylcholine transfer protein, putative"/>
    <property type="match status" value="1"/>
</dbReference>
<dbReference type="Gene3D" id="3.30.530.20">
    <property type="match status" value="1"/>
</dbReference>
<sequence length="289" mass="33926">MAVNCMKAADNNTVITEWEEIIKRPNFHVLRKSINNSALYQYKVFGSFDDISAYSFYSVQKDLDYRKNWDKLVIKLDVIDVESTAHRSGTNRQIYDSGNELIHWIMKYPYPMMNREYLYIRRSIIDFRRNFIVLISRSVTNSNIAECNEHVRVYDYMSHMVIKPYESFDKPGFEFMLTYFDDARASFPSPAYAWMAARGVPDFVEKLHQAALKFTDMKPLENILYHMMNDDDADDDNNDDDADDDDSDTGYVINQSETDTTSKKQTNNKKNFLSRLPEPVVDFDSLIWN</sequence>
<dbReference type="PROSITE" id="PS50848">
    <property type="entry name" value="START"/>
    <property type="match status" value="1"/>
</dbReference>
<protein>
    <recommendedName>
        <fullName evidence="9">Phosphatidylcholine transfer protein</fullName>
    </recommendedName>
    <alternativeName>
        <fullName evidence="11">START domain-containing protein 2</fullName>
    </alternativeName>
    <alternativeName>
        <fullName evidence="10">StAR-related lipid transfer protein 2</fullName>
    </alternativeName>
</protein>
<evidence type="ECO:0000256" key="1">
    <source>
        <dbReference type="ARBA" id="ARBA00004496"/>
    </source>
</evidence>
<keyword evidence="15" id="KW-1185">Reference proteome</keyword>
<dbReference type="PANTHER" id="PTHR19308:SF8">
    <property type="entry name" value="STAR-RELATED LIPID TRANSFER PROTEIN 7, MITOCHONDRIAL"/>
    <property type="match status" value="1"/>
</dbReference>
<name>A0A1Y3BFG7_EURMA</name>
<evidence type="ECO:0000313" key="15">
    <source>
        <dbReference type="Proteomes" id="UP000194236"/>
    </source>
</evidence>
<comment type="subcellular location">
    <subcellularLocation>
        <location evidence="1">Cytoplasm</location>
    </subcellularLocation>
</comment>
<dbReference type="OrthoDB" id="1295045at2759"/>
<evidence type="ECO:0000256" key="11">
    <source>
        <dbReference type="ARBA" id="ARBA00079049"/>
    </source>
</evidence>
<reference evidence="14 15" key="1">
    <citation type="submission" date="2017-03" db="EMBL/GenBank/DDBJ databases">
        <title>Genome Survey of Euroglyphus maynei.</title>
        <authorList>
            <person name="Arlian L.G."/>
            <person name="Morgan M.S."/>
            <person name="Rider S.D."/>
        </authorList>
    </citation>
    <scope>NUCLEOTIDE SEQUENCE [LARGE SCALE GENOMIC DNA]</scope>
    <source>
        <strain evidence="14">Arlian Lab</strain>
        <tissue evidence="14">Whole body</tissue>
    </source>
</reference>
<evidence type="ECO:0000256" key="10">
    <source>
        <dbReference type="ARBA" id="ARBA00077188"/>
    </source>
</evidence>
<dbReference type="EMBL" id="MUJZ01030256">
    <property type="protein sequence ID" value="OTF77925.1"/>
    <property type="molecule type" value="Genomic_DNA"/>
</dbReference>
<keyword evidence="2" id="KW-0813">Transport</keyword>
<evidence type="ECO:0000313" key="14">
    <source>
        <dbReference type="EMBL" id="OTF77925.1"/>
    </source>
</evidence>